<dbReference type="Pfam" id="PF12833">
    <property type="entry name" value="HTH_18"/>
    <property type="match status" value="1"/>
</dbReference>
<evidence type="ECO:0000256" key="3">
    <source>
        <dbReference type="ARBA" id="ARBA00023163"/>
    </source>
</evidence>
<gene>
    <name evidence="5" type="ORF">SAMN05216192_12084</name>
</gene>
<dbReference type="SMART" id="SM00342">
    <property type="entry name" value="HTH_ARAC"/>
    <property type="match status" value="1"/>
</dbReference>
<accession>A0A1G8V8R7</accession>
<dbReference type="PRINTS" id="PR00032">
    <property type="entry name" value="HTHARAC"/>
</dbReference>
<feature type="domain" description="HTH araC/xylS-type" evidence="4">
    <location>
        <begin position="154"/>
        <end position="252"/>
    </location>
</feature>
<name>A0A1G8V8R7_9BACL</name>
<dbReference type="PROSITE" id="PS01124">
    <property type="entry name" value="HTH_ARAC_FAMILY_2"/>
    <property type="match status" value="1"/>
</dbReference>
<keyword evidence="2 5" id="KW-0238">DNA-binding</keyword>
<dbReference type="EMBL" id="FNDX01000020">
    <property type="protein sequence ID" value="SDJ62478.1"/>
    <property type="molecule type" value="Genomic_DNA"/>
</dbReference>
<keyword evidence="3" id="KW-0804">Transcription</keyword>
<dbReference type="AlphaFoldDB" id="A0A1G8V8R7"/>
<evidence type="ECO:0000313" key="5">
    <source>
        <dbReference type="EMBL" id="SDJ62478.1"/>
    </source>
</evidence>
<dbReference type="PANTHER" id="PTHR43280">
    <property type="entry name" value="ARAC-FAMILY TRANSCRIPTIONAL REGULATOR"/>
    <property type="match status" value="1"/>
</dbReference>
<reference evidence="6" key="1">
    <citation type="submission" date="2016-10" db="EMBL/GenBank/DDBJ databases">
        <authorList>
            <person name="Varghese N."/>
            <person name="Submissions S."/>
        </authorList>
    </citation>
    <scope>NUCLEOTIDE SEQUENCE [LARGE SCALE GENOMIC DNA]</scope>
    <source>
        <strain evidence="6">CGMCC 1.11012</strain>
    </source>
</reference>
<dbReference type="PROSITE" id="PS00041">
    <property type="entry name" value="HTH_ARAC_FAMILY_1"/>
    <property type="match status" value="1"/>
</dbReference>
<dbReference type="GO" id="GO:0003700">
    <property type="term" value="F:DNA-binding transcription factor activity"/>
    <property type="evidence" value="ECO:0007669"/>
    <property type="project" value="InterPro"/>
</dbReference>
<keyword evidence="6" id="KW-1185">Reference proteome</keyword>
<dbReference type="InterPro" id="IPR009057">
    <property type="entry name" value="Homeodomain-like_sf"/>
</dbReference>
<dbReference type="Gene3D" id="1.10.10.60">
    <property type="entry name" value="Homeodomain-like"/>
    <property type="match status" value="1"/>
</dbReference>
<dbReference type="SUPFAM" id="SSF46689">
    <property type="entry name" value="Homeodomain-like"/>
    <property type="match status" value="1"/>
</dbReference>
<evidence type="ECO:0000256" key="1">
    <source>
        <dbReference type="ARBA" id="ARBA00023015"/>
    </source>
</evidence>
<dbReference type="InterPro" id="IPR018062">
    <property type="entry name" value="HTH_AraC-typ_CS"/>
</dbReference>
<keyword evidence="1" id="KW-0805">Transcription regulation</keyword>
<evidence type="ECO:0000259" key="4">
    <source>
        <dbReference type="PROSITE" id="PS01124"/>
    </source>
</evidence>
<dbReference type="STRING" id="1174501.SAMN05216192_12084"/>
<proteinExistence type="predicted"/>
<dbReference type="InterPro" id="IPR020449">
    <property type="entry name" value="Tscrpt_reg_AraC-type_HTH"/>
</dbReference>
<dbReference type="PANTHER" id="PTHR43280:SF10">
    <property type="entry name" value="REGULATORY PROTEIN POCR"/>
    <property type="match status" value="1"/>
</dbReference>
<sequence>MNQIYYIETDATHESNFVFDIPQGHPCWLLVITKTPAQFWVNGHLKEYPAHCAVLYEAHQKIYYRACGGQYVNDWLRFSSDETYISKATLPFGVPFALDDPEYCSKLFELLIVEHNFNRDYKESSVDCLLRTLFNKLLESYHHEGFRAQYYNLLKLRTAIQTNPGEHWTVSKMAQSLQLSAGYLQSIYKKTFGISCIEDVINSRIRLAKEYLLHNTLSIAEVAFHCGYHNVEHFCRQFKQFTGLTPGKFQVTNRNLPADSN</sequence>
<dbReference type="RefSeq" id="WP_090715955.1">
    <property type="nucleotide sequence ID" value="NZ_CBCSKY010000020.1"/>
</dbReference>
<organism evidence="5 6">
    <name type="scientific">Paenibacillus typhae</name>
    <dbReference type="NCBI Taxonomy" id="1174501"/>
    <lineage>
        <taxon>Bacteria</taxon>
        <taxon>Bacillati</taxon>
        <taxon>Bacillota</taxon>
        <taxon>Bacilli</taxon>
        <taxon>Bacillales</taxon>
        <taxon>Paenibacillaceae</taxon>
        <taxon>Paenibacillus</taxon>
    </lineage>
</organism>
<dbReference type="GO" id="GO:0043565">
    <property type="term" value="F:sequence-specific DNA binding"/>
    <property type="evidence" value="ECO:0007669"/>
    <property type="project" value="InterPro"/>
</dbReference>
<protein>
    <submittedName>
        <fullName evidence="5">AraC-type DNA-binding protein</fullName>
    </submittedName>
</protein>
<dbReference type="Proteomes" id="UP000199050">
    <property type="component" value="Unassembled WGS sequence"/>
</dbReference>
<evidence type="ECO:0000256" key="2">
    <source>
        <dbReference type="ARBA" id="ARBA00023125"/>
    </source>
</evidence>
<dbReference type="OrthoDB" id="2599717at2"/>
<evidence type="ECO:0000313" key="6">
    <source>
        <dbReference type="Proteomes" id="UP000199050"/>
    </source>
</evidence>
<dbReference type="InterPro" id="IPR018060">
    <property type="entry name" value="HTH_AraC"/>
</dbReference>